<evidence type="ECO:0000256" key="2">
    <source>
        <dbReference type="SAM" id="SignalP"/>
    </source>
</evidence>
<keyword evidence="4" id="KW-1185">Reference proteome</keyword>
<feature type="region of interest" description="Disordered" evidence="1">
    <location>
        <begin position="32"/>
        <end position="81"/>
    </location>
</feature>
<dbReference type="RefSeq" id="WP_275775717.1">
    <property type="nucleotide sequence ID" value="NZ_BAABDE010000031.1"/>
</dbReference>
<accession>A0ABP7J491</accession>
<keyword evidence="2" id="KW-0732">Signal</keyword>
<name>A0ABP7J491_9ACTN</name>
<gene>
    <name evidence="3" type="ORF">GCM10022403_078880</name>
</gene>
<organism evidence="3 4">
    <name type="scientific">Streptomyces coacervatus</name>
    <dbReference type="NCBI Taxonomy" id="647381"/>
    <lineage>
        <taxon>Bacteria</taxon>
        <taxon>Bacillati</taxon>
        <taxon>Actinomycetota</taxon>
        <taxon>Actinomycetes</taxon>
        <taxon>Kitasatosporales</taxon>
        <taxon>Streptomycetaceae</taxon>
        <taxon>Streptomyces</taxon>
    </lineage>
</organism>
<sequence length="684" mass="74754">MQPSKQRWRVRRLAIGAALLAVVPFAMTSEASAQTTRPAASSTDTRPSATPAAGPEKAAFSAAAANGRPESGKDPSAGPQFKKVSGVWEADRSTVTLRNNVTDPDGDKANLTFDVWTVDANGKAKDRVKLTDENQYGMLVSDMVPSGKTAEVNVDYGRLHPGWTYVFRTSAYDGSLYETDWSPWATFHVRSHAVDIKLPEPDKNAPGVDLAKYQDPQVARRNMPDPAPAPSALKKNTLPAPLGKGCTQIAHDKIKCLVVGKPGELTKSQQSAVKQRLRASDGDLFDWCDNLNTGKDYIKRTEACLKRATPLHAYFYSKLPNGEIIQVGDAMFASEIQLKLDPQSTTFQQRWWMVPVYFKDFEGKQSEWGPLTLKPEFTCTPQCTTSAPTWSAPPTWSTTGVDMHNTYATFTHTATGLDTSDVYSVQLVWKWDATTPGDITGWDGDLGTSVPDLNIRCDKTVANTQPGCVFSAYKPTWVMNFKKFAPAVAHAWLIQSKLPNHPGSQAADKPLLFLPADGGSSGRKPTKNRDVICPKVKVDGQSKGWAVAKGNPDTTLLPDFAANDTRSCDEFAYASTYNSGGMPTANGGLNPVTSGDACVQTYATRVTQGEWHFYDDTRQAPPTWKEVCGRSSMSNWINTQSMQPFPSTFSQPNRLLDKDPYWMAFPEFAGCDAGKATVTCTPKP</sequence>
<reference evidence="4" key="1">
    <citation type="journal article" date="2019" name="Int. J. Syst. Evol. Microbiol.">
        <title>The Global Catalogue of Microorganisms (GCM) 10K type strain sequencing project: providing services to taxonomists for standard genome sequencing and annotation.</title>
        <authorList>
            <consortium name="The Broad Institute Genomics Platform"/>
            <consortium name="The Broad Institute Genome Sequencing Center for Infectious Disease"/>
            <person name="Wu L."/>
            <person name="Ma J."/>
        </authorList>
    </citation>
    <scope>NUCLEOTIDE SEQUENCE [LARGE SCALE GENOMIC DNA]</scope>
    <source>
        <strain evidence="4">JCM 17138</strain>
    </source>
</reference>
<dbReference type="Proteomes" id="UP001501009">
    <property type="component" value="Unassembled WGS sequence"/>
</dbReference>
<comment type="caution">
    <text evidence="3">The sequence shown here is derived from an EMBL/GenBank/DDBJ whole genome shotgun (WGS) entry which is preliminary data.</text>
</comment>
<protein>
    <submittedName>
        <fullName evidence="3">Uncharacterized protein</fullName>
    </submittedName>
</protein>
<feature type="chain" id="PRO_5045672703" evidence="2">
    <location>
        <begin position="34"/>
        <end position="684"/>
    </location>
</feature>
<feature type="compositionally biased region" description="Polar residues" evidence="1">
    <location>
        <begin position="32"/>
        <end position="48"/>
    </location>
</feature>
<evidence type="ECO:0000313" key="4">
    <source>
        <dbReference type="Proteomes" id="UP001501009"/>
    </source>
</evidence>
<evidence type="ECO:0000256" key="1">
    <source>
        <dbReference type="SAM" id="MobiDB-lite"/>
    </source>
</evidence>
<proteinExistence type="predicted"/>
<evidence type="ECO:0000313" key="3">
    <source>
        <dbReference type="EMBL" id="GAA3834238.1"/>
    </source>
</evidence>
<dbReference type="EMBL" id="BAABDE010000031">
    <property type="protein sequence ID" value="GAA3834238.1"/>
    <property type="molecule type" value="Genomic_DNA"/>
</dbReference>
<feature type="signal peptide" evidence="2">
    <location>
        <begin position="1"/>
        <end position="33"/>
    </location>
</feature>